<evidence type="ECO:0000259" key="8">
    <source>
        <dbReference type="Pfam" id="PF13861"/>
    </source>
</evidence>
<evidence type="ECO:0000256" key="5">
    <source>
        <dbReference type="RuleBase" id="RU362076"/>
    </source>
</evidence>
<dbReference type="Gene3D" id="2.60.40.4070">
    <property type="match status" value="1"/>
</dbReference>
<feature type="domain" description="FlgD/Vpr Ig-like" evidence="7">
    <location>
        <begin position="116"/>
        <end position="184"/>
    </location>
</feature>
<dbReference type="Pfam" id="PF03963">
    <property type="entry name" value="FlgD"/>
    <property type="match status" value="1"/>
</dbReference>
<dbReference type="Pfam" id="PF13861">
    <property type="entry name" value="FLgD_tudor"/>
    <property type="match status" value="1"/>
</dbReference>
<evidence type="ECO:0000256" key="6">
    <source>
        <dbReference type="SAM" id="MobiDB-lite"/>
    </source>
</evidence>
<dbReference type="InterPro" id="IPR025965">
    <property type="entry name" value="FlgD/Vpr_Ig-like"/>
</dbReference>
<feature type="domain" description="FlgD Tudor-like" evidence="8">
    <location>
        <begin position="93"/>
        <end position="222"/>
    </location>
</feature>
<organism evidence="9 10">
    <name type="scientific">Paucibacter sediminis</name>
    <dbReference type="NCBI Taxonomy" id="3019553"/>
    <lineage>
        <taxon>Bacteria</taxon>
        <taxon>Pseudomonadati</taxon>
        <taxon>Pseudomonadota</taxon>
        <taxon>Betaproteobacteria</taxon>
        <taxon>Burkholderiales</taxon>
        <taxon>Sphaerotilaceae</taxon>
        <taxon>Roseateles</taxon>
    </lineage>
</organism>
<accession>A0AA95NGD0</accession>
<keyword evidence="3 5" id="KW-1005">Bacterial flagellum biogenesis</keyword>
<evidence type="ECO:0000256" key="3">
    <source>
        <dbReference type="ARBA" id="ARBA00022795"/>
    </source>
</evidence>
<protein>
    <recommendedName>
        <fullName evidence="2 5">Basal-body rod modification protein FlgD</fullName>
    </recommendedName>
</protein>
<dbReference type="InterPro" id="IPR005648">
    <property type="entry name" value="FlgD"/>
</dbReference>
<comment type="similarity">
    <text evidence="1 5">Belongs to the FlgD family.</text>
</comment>
<keyword evidence="9" id="KW-0282">Flagellum</keyword>
<dbReference type="EMBL" id="CP116346">
    <property type="protein sequence ID" value="WIT10336.1"/>
    <property type="molecule type" value="Genomic_DNA"/>
</dbReference>
<evidence type="ECO:0000256" key="2">
    <source>
        <dbReference type="ARBA" id="ARBA00016013"/>
    </source>
</evidence>
<dbReference type="Pfam" id="PF13860">
    <property type="entry name" value="FlgD_ig"/>
    <property type="match status" value="1"/>
</dbReference>
<keyword evidence="10" id="KW-1185">Reference proteome</keyword>
<name>A0AA95NGD0_9BURK</name>
<proteinExistence type="inferred from homology"/>
<keyword evidence="9" id="KW-0966">Cell projection</keyword>
<dbReference type="Proteomes" id="UP001177769">
    <property type="component" value="Chromosome"/>
</dbReference>
<sequence>MAVSTVTPTTTSGTTTTTKTGATKDAAQTAADTQDRFLKLLVAQMKNQDPMNPMDNGQVTTQMAQIQTVSGISTLNSNLQAMSSSLGSQFSQMQVLQGAGLVGRDVSVAGNRIAMNAETGKGEGSFEIASPADRVKLEVLNASGAVVDTVELGAQTSGLHGFSWDPKQLDTSGKLSFRISASSGSAALSSTTYASDRVVAVNNNSGKLQLQLQNLGPVDYTSLKTID</sequence>
<dbReference type="KEGG" id="pais:PFX98_15600"/>
<feature type="region of interest" description="Disordered" evidence="6">
    <location>
        <begin position="1"/>
        <end position="28"/>
    </location>
</feature>
<dbReference type="Gene3D" id="2.30.30.910">
    <property type="match status" value="1"/>
</dbReference>
<gene>
    <name evidence="9" type="ORF">PFX98_15600</name>
</gene>
<comment type="function">
    <text evidence="4 5">Required for flagellar hook formation. May act as a scaffolding protein.</text>
</comment>
<reference evidence="9" key="1">
    <citation type="submission" date="2023-01" db="EMBL/GenBank/DDBJ databases">
        <title>Whole genome sequence of Paucibacter sp. S2-9 isolated from pond sediment.</title>
        <authorList>
            <person name="Jung J.Y."/>
        </authorList>
    </citation>
    <scope>NUCLEOTIDE SEQUENCE</scope>
    <source>
        <strain evidence="9">S2-9</strain>
    </source>
</reference>
<dbReference type="InterPro" id="IPR025963">
    <property type="entry name" value="FLgD_Tudor"/>
</dbReference>
<dbReference type="AlphaFoldDB" id="A0AA95NGD0"/>
<evidence type="ECO:0000259" key="7">
    <source>
        <dbReference type="Pfam" id="PF13860"/>
    </source>
</evidence>
<evidence type="ECO:0000313" key="9">
    <source>
        <dbReference type="EMBL" id="WIT10336.1"/>
    </source>
</evidence>
<evidence type="ECO:0000256" key="1">
    <source>
        <dbReference type="ARBA" id="ARBA00010577"/>
    </source>
</evidence>
<dbReference type="RefSeq" id="WP_285231404.1">
    <property type="nucleotide sequence ID" value="NZ_CP116346.1"/>
</dbReference>
<evidence type="ECO:0000256" key="4">
    <source>
        <dbReference type="ARBA" id="ARBA00024746"/>
    </source>
</evidence>
<evidence type="ECO:0000313" key="10">
    <source>
        <dbReference type="Proteomes" id="UP001177769"/>
    </source>
</evidence>
<dbReference type="GO" id="GO:0044781">
    <property type="term" value="P:bacterial-type flagellum organization"/>
    <property type="evidence" value="ECO:0007669"/>
    <property type="project" value="UniProtKB-UniRule"/>
</dbReference>
<keyword evidence="9" id="KW-0969">Cilium</keyword>